<dbReference type="VEuPathDB" id="FungiDB:TRICI_003164"/>
<feature type="compositionally biased region" description="Low complexity" evidence="4">
    <location>
        <begin position="825"/>
        <end position="847"/>
    </location>
</feature>
<dbReference type="InterPro" id="IPR000504">
    <property type="entry name" value="RRM_dom"/>
</dbReference>
<dbReference type="SUPFAM" id="SSF48371">
    <property type="entry name" value="ARM repeat"/>
    <property type="match status" value="1"/>
</dbReference>
<evidence type="ECO:0000259" key="6">
    <source>
        <dbReference type="PROSITE" id="PS50303"/>
    </source>
</evidence>
<dbReference type="Pfam" id="PF00076">
    <property type="entry name" value="RRM_1"/>
    <property type="match status" value="1"/>
</dbReference>
<feature type="compositionally biased region" description="Low complexity" evidence="4">
    <location>
        <begin position="400"/>
        <end position="419"/>
    </location>
</feature>
<feature type="region of interest" description="Disordered" evidence="4">
    <location>
        <begin position="819"/>
        <end position="989"/>
    </location>
</feature>
<feature type="region of interest" description="Disordered" evidence="4">
    <location>
        <begin position="387"/>
        <end position="420"/>
    </location>
</feature>
<gene>
    <name evidence="7" type="ORF">TRICI_003164</name>
</gene>
<feature type="domain" description="RRM" evidence="5">
    <location>
        <begin position="312"/>
        <end position="386"/>
    </location>
</feature>
<feature type="compositionally biased region" description="Pro residues" evidence="4">
    <location>
        <begin position="899"/>
        <end position="917"/>
    </location>
</feature>
<comment type="caution">
    <text evidence="7">The sequence shown here is derived from an EMBL/GenBank/DDBJ whole genome shotgun (WGS) entry which is preliminary data.</text>
</comment>
<reference evidence="7" key="1">
    <citation type="journal article" date="2019" name="G3 (Bethesda)">
        <title>Genome Assemblies of Two Rare Opportunistic Yeast Pathogens: Diutina rugosa (syn. Candida rugosa) and Trichomonascus ciferrii (syn. Candida ciferrii).</title>
        <authorList>
            <person name="Mixao V."/>
            <person name="Saus E."/>
            <person name="Hansen A.P."/>
            <person name="Lass-Florl C."/>
            <person name="Gabaldon T."/>
        </authorList>
    </citation>
    <scope>NUCLEOTIDE SEQUENCE</scope>
    <source>
        <strain evidence="7">CBS 4856</strain>
    </source>
</reference>
<dbReference type="GO" id="GO:0000288">
    <property type="term" value="P:nuclear-transcribed mRNA catabolic process, deadenylation-dependent decay"/>
    <property type="evidence" value="ECO:0007669"/>
    <property type="project" value="TreeGrafter"/>
</dbReference>
<feature type="domain" description="PUM-HD" evidence="6">
    <location>
        <begin position="458"/>
        <end position="818"/>
    </location>
</feature>
<dbReference type="SMART" id="SM00025">
    <property type="entry name" value="Pumilio"/>
    <property type="match status" value="6"/>
</dbReference>
<dbReference type="Pfam" id="PF00806">
    <property type="entry name" value="PUF"/>
    <property type="match status" value="3"/>
</dbReference>
<dbReference type="Gene3D" id="3.30.70.330">
    <property type="match status" value="1"/>
</dbReference>
<sequence>MHEERVPNKSIWQHERAGSPGNSVPFPAVTSAAPATSTAAAATAGRSRAGTLPSRLSPGLKIPTQQTSFVNSSSTSLGSLALLSPDKPSPIGSPSVMQTTTTTTSNASLEVPSASSRLRSGSLNVLSENQPPQPKFSPFGPSIWASPNDTSTASNNNATATTPNNDDDPQVDPMQPFLNELSLKTDVNRLRSYTVNTLPYGLDEPPQPQPQPHQPQQQHLQQHLHPQQQHTIYEQQQQQQQHLHVPNLMATAAATTPNRPRAQTAAAAFDFPPTTGASSLSRSLSYKPSNQRLPTVDGGGSSLDDSQVGASRSLWLGNIPSSTTSYSLQAIFSTYGPIESARVLTHKNCGFIDFLSVESAIHAKSVLNGKELFAGSGPCRVRFAKSIPASERTDDGDYDSSNNNNNHHNHTNNSNSNTSGVEYAVTDKEGSQEQVQTEPIRDLSEIQNDMVQIVGDLGADEGEIGWTRESIQRALDFNEFESEIPLVPEPSPDRVYDAPTLREVRKKVDSGQCSQEEVEEIAVDLLDEIAELSSDYVGNTVVQKLFDTCSEPIKELMLDQISPYLAQIGIHKNGTWAAQKIIDVAGTSRQYDLISQSLRPYTVHLFLDQFGNYVIQCCLKYGSPWNDFIFETMLSRFWDIAQGRFGARAMRACLESHYATRDQQRMLAAAITLHAVQLATNANGALLLTWFLDTCTLPNRHSILAPRLIPNLVQLCTHKLACLTVLKVINHKADPVARRSIFDALFTPNEEAPGHILEQILSDNMYGPTFIYKVISTPFLEYAERQNAVNKIRNVLISIKALPSQGYKRLMDEVGLATRTPSQRNGNGSNSNNNSQSQNSSSNNNSSYPMKPRTSRGNSHNGGTPTSNNGGGRQSHSPQKPFPKMSPGVQPTQPAYFGGPPPPPPNAASALPPPPPQMFATTQFGNAPPPPPPATQYDMGMVQQQFDQMGLNDPMNQYRGAAPPPPPPMMGSQPQQQPPPLQQHQQMPTTGAENDMVYMRVPEQGSGPNPVYMAGPMGYPQFPVYEQPGVRRE</sequence>
<dbReference type="InterPro" id="IPR001313">
    <property type="entry name" value="Pumilio_RNA-bd_rpt"/>
</dbReference>
<evidence type="ECO:0000256" key="2">
    <source>
        <dbReference type="PROSITE-ProRule" id="PRU00176"/>
    </source>
</evidence>
<dbReference type="InterPro" id="IPR016024">
    <property type="entry name" value="ARM-type_fold"/>
</dbReference>
<dbReference type="OrthoDB" id="2017782at2759"/>
<feature type="region of interest" description="Disordered" evidence="4">
    <location>
        <begin position="1"/>
        <end position="175"/>
    </location>
</feature>
<evidence type="ECO:0000259" key="5">
    <source>
        <dbReference type="PROSITE" id="PS50102"/>
    </source>
</evidence>
<dbReference type="Gene3D" id="1.25.10.10">
    <property type="entry name" value="Leucine-rich Repeat Variant"/>
    <property type="match status" value="1"/>
</dbReference>
<feature type="region of interest" description="Disordered" evidence="4">
    <location>
        <begin position="278"/>
        <end position="305"/>
    </location>
</feature>
<keyword evidence="2" id="KW-0694">RNA-binding</keyword>
<dbReference type="InterPro" id="IPR052645">
    <property type="entry name" value="Pumilio_domain_protein"/>
</dbReference>
<dbReference type="PANTHER" id="PTHR47093">
    <property type="entry name" value="PROTEIN JSN1-RELATED"/>
    <property type="match status" value="1"/>
</dbReference>
<dbReference type="GO" id="GO:0003729">
    <property type="term" value="F:mRNA binding"/>
    <property type="evidence" value="ECO:0007669"/>
    <property type="project" value="UniProtKB-ARBA"/>
</dbReference>
<dbReference type="InterPro" id="IPR033133">
    <property type="entry name" value="PUM-HD"/>
</dbReference>
<feature type="repeat" description="Pumilio" evidence="3">
    <location>
        <begin position="560"/>
        <end position="595"/>
    </location>
</feature>
<feature type="compositionally biased region" description="Low complexity" evidence="4">
    <location>
        <begin position="145"/>
        <end position="164"/>
    </location>
</feature>
<feature type="compositionally biased region" description="Low complexity" evidence="4">
    <location>
        <begin position="72"/>
        <end position="84"/>
    </location>
</feature>
<evidence type="ECO:0000256" key="3">
    <source>
        <dbReference type="PROSITE-ProRule" id="PRU00317"/>
    </source>
</evidence>
<dbReference type="EMBL" id="SWFS01000223">
    <property type="protein sequence ID" value="KAA8913560.1"/>
    <property type="molecule type" value="Genomic_DNA"/>
</dbReference>
<keyword evidence="1" id="KW-0677">Repeat</keyword>
<dbReference type="InterPro" id="IPR035979">
    <property type="entry name" value="RBD_domain_sf"/>
</dbReference>
<dbReference type="PROSITE" id="PS50102">
    <property type="entry name" value="RRM"/>
    <property type="match status" value="1"/>
</dbReference>
<accession>A0A642V9R5</accession>
<feature type="repeat" description="Pumilio" evidence="3">
    <location>
        <begin position="524"/>
        <end position="559"/>
    </location>
</feature>
<dbReference type="SMART" id="SM00360">
    <property type="entry name" value="RRM"/>
    <property type="match status" value="1"/>
</dbReference>
<dbReference type="FunFam" id="1.25.10.10:FF:000167">
    <property type="entry name" value="RNA binding protein Jsn1"/>
    <property type="match status" value="1"/>
</dbReference>
<feature type="repeat" description="Pumilio" evidence="3">
    <location>
        <begin position="597"/>
        <end position="635"/>
    </location>
</feature>
<dbReference type="InterPro" id="IPR011989">
    <property type="entry name" value="ARM-like"/>
</dbReference>
<evidence type="ECO:0000256" key="1">
    <source>
        <dbReference type="ARBA" id="ARBA00022737"/>
    </source>
</evidence>
<dbReference type="PROSITE" id="PS50303">
    <property type="entry name" value="PUM_HD"/>
    <property type="match status" value="1"/>
</dbReference>
<evidence type="ECO:0000256" key="4">
    <source>
        <dbReference type="SAM" id="MobiDB-lite"/>
    </source>
</evidence>
<evidence type="ECO:0000313" key="8">
    <source>
        <dbReference type="Proteomes" id="UP000761534"/>
    </source>
</evidence>
<dbReference type="InterPro" id="IPR012677">
    <property type="entry name" value="Nucleotide-bd_a/b_plait_sf"/>
</dbReference>
<dbReference type="PANTHER" id="PTHR47093:SF1">
    <property type="entry name" value="PROTEIN JSN1-RELATED"/>
    <property type="match status" value="1"/>
</dbReference>
<evidence type="ECO:0000313" key="7">
    <source>
        <dbReference type="EMBL" id="KAA8913560.1"/>
    </source>
</evidence>
<feature type="compositionally biased region" description="Low complexity" evidence="4">
    <location>
        <begin position="857"/>
        <end position="868"/>
    </location>
</feature>
<proteinExistence type="predicted"/>
<feature type="compositionally biased region" description="Polar residues" evidence="4">
    <location>
        <begin position="105"/>
        <end position="130"/>
    </location>
</feature>
<dbReference type="AlphaFoldDB" id="A0A642V9R5"/>
<name>A0A642V9R5_9ASCO</name>
<feature type="compositionally biased region" description="Low complexity" evidence="4">
    <location>
        <begin position="214"/>
        <end position="243"/>
    </location>
</feature>
<dbReference type="SUPFAM" id="SSF54928">
    <property type="entry name" value="RNA-binding domain, RBD"/>
    <property type="match status" value="1"/>
</dbReference>
<protein>
    <submittedName>
        <fullName evidence="7">Uncharacterized protein</fullName>
    </submittedName>
</protein>
<organism evidence="7 8">
    <name type="scientific">Trichomonascus ciferrii</name>
    <dbReference type="NCBI Taxonomy" id="44093"/>
    <lineage>
        <taxon>Eukaryota</taxon>
        <taxon>Fungi</taxon>
        <taxon>Dikarya</taxon>
        <taxon>Ascomycota</taxon>
        <taxon>Saccharomycotina</taxon>
        <taxon>Dipodascomycetes</taxon>
        <taxon>Dipodascales</taxon>
        <taxon>Trichomonascaceae</taxon>
        <taxon>Trichomonascus</taxon>
        <taxon>Trichomonascus ciferrii complex</taxon>
    </lineage>
</organism>
<feature type="compositionally biased region" description="Basic and acidic residues" evidence="4">
    <location>
        <begin position="1"/>
        <end position="17"/>
    </location>
</feature>
<feature type="compositionally biased region" description="Low complexity" evidence="4">
    <location>
        <begin position="27"/>
        <end position="51"/>
    </location>
</feature>
<feature type="region of interest" description="Disordered" evidence="4">
    <location>
        <begin position="197"/>
        <end position="243"/>
    </location>
</feature>
<dbReference type="Proteomes" id="UP000761534">
    <property type="component" value="Unassembled WGS sequence"/>
</dbReference>
<dbReference type="PROSITE" id="PS50302">
    <property type="entry name" value="PUM"/>
    <property type="match status" value="3"/>
</dbReference>
<keyword evidence="8" id="KW-1185">Reference proteome</keyword>